<sequence>MIQVNTNITFTIDTAAFPQKAEAHIIEIPEYNYHWKCELTPIGPHLHIRVLNNFGAKYISFMDRTVPIQTVRLLTRGGKQLHQKSVSIRSLSDPQIAAMQFLQSEVTVRGRLQFDIVFSADMNPALATAKVGSTGSILSTAETAAENLTHTTGEATSNPIITQDKIELAVLGNHRVTVNLMKNIKTMDMALTFGLCGGARNIALWAHRAALDRQPGLAKLISKLRYVEGSSADSATVCGVQSHHVTEYSLEAYCCLIRFLYTTKIELQVNLDDFAIGYPPNKPFSNACKERPTIDGLFPPNTSVDINAVSEGEKPIKFLLVRETTFGELFQLADCYQVEDLRAYCRASIIKSMKVSNALDILFGFAYRFEDLKDLVLKYVAENLDTIFAGDDEDPFEQYKDHPERHTLLAKALKLKFKATS</sequence>
<protein>
    <recommendedName>
        <fullName evidence="3">BTB domain-containing protein</fullName>
    </recommendedName>
</protein>
<dbReference type="AlphaFoldDB" id="A0A9P5SHF1"/>
<dbReference type="Gene3D" id="3.30.710.10">
    <property type="entry name" value="Potassium Channel Kv1.1, Chain A"/>
    <property type="match status" value="1"/>
</dbReference>
<proteinExistence type="predicted"/>
<accession>A0A9P5SHF1</accession>
<reference evidence="1" key="1">
    <citation type="journal article" date="2020" name="Fungal Divers.">
        <title>Resolving the Mortierellaceae phylogeny through synthesis of multi-gene phylogenetics and phylogenomics.</title>
        <authorList>
            <person name="Vandepol N."/>
            <person name="Liber J."/>
            <person name="Desiro A."/>
            <person name="Na H."/>
            <person name="Kennedy M."/>
            <person name="Barry K."/>
            <person name="Grigoriev I.V."/>
            <person name="Miller A.N."/>
            <person name="O'Donnell K."/>
            <person name="Stajich J.E."/>
            <person name="Bonito G."/>
        </authorList>
    </citation>
    <scope>NUCLEOTIDE SEQUENCE</scope>
    <source>
        <strain evidence="1">NVP1</strain>
    </source>
</reference>
<dbReference type="Proteomes" id="UP000696485">
    <property type="component" value="Unassembled WGS sequence"/>
</dbReference>
<evidence type="ECO:0000313" key="2">
    <source>
        <dbReference type="Proteomes" id="UP000696485"/>
    </source>
</evidence>
<organism evidence="1 2">
    <name type="scientific">Podila minutissima</name>
    <dbReference type="NCBI Taxonomy" id="64525"/>
    <lineage>
        <taxon>Eukaryota</taxon>
        <taxon>Fungi</taxon>
        <taxon>Fungi incertae sedis</taxon>
        <taxon>Mucoromycota</taxon>
        <taxon>Mortierellomycotina</taxon>
        <taxon>Mortierellomycetes</taxon>
        <taxon>Mortierellales</taxon>
        <taxon>Mortierellaceae</taxon>
        <taxon>Podila</taxon>
    </lineage>
</organism>
<keyword evidence="2" id="KW-1185">Reference proteome</keyword>
<evidence type="ECO:0008006" key="3">
    <source>
        <dbReference type="Google" id="ProtNLM"/>
    </source>
</evidence>
<evidence type="ECO:0000313" key="1">
    <source>
        <dbReference type="EMBL" id="KAF9329650.1"/>
    </source>
</evidence>
<dbReference type="EMBL" id="JAAAUY010000457">
    <property type="protein sequence ID" value="KAF9329650.1"/>
    <property type="molecule type" value="Genomic_DNA"/>
</dbReference>
<comment type="caution">
    <text evidence="1">The sequence shown here is derived from an EMBL/GenBank/DDBJ whole genome shotgun (WGS) entry which is preliminary data.</text>
</comment>
<dbReference type="InterPro" id="IPR011333">
    <property type="entry name" value="SKP1/BTB/POZ_sf"/>
</dbReference>
<gene>
    <name evidence="1" type="ORF">BG006_007294</name>
</gene>
<name>A0A9P5SHF1_9FUNG</name>